<comment type="caution">
    <text evidence="4">The sequence shown here is derived from an EMBL/GenBank/DDBJ whole genome shotgun (WGS) entry which is preliminary data.</text>
</comment>
<dbReference type="RefSeq" id="WP_344101668.1">
    <property type="nucleotide sequence ID" value="NZ_BAAANL010000003.1"/>
</dbReference>
<dbReference type="Proteomes" id="UP001501094">
    <property type="component" value="Unassembled WGS sequence"/>
</dbReference>
<evidence type="ECO:0000256" key="1">
    <source>
        <dbReference type="ARBA" id="ARBA00023026"/>
    </source>
</evidence>
<feature type="domain" description="Protein OrfX2/OrfX3/P47" evidence="3">
    <location>
        <begin position="4"/>
        <end position="390"/>
    </location>
</feature>
<evidence type="ECO:0000259" key="3">
    <source>
        <dbReference type="Pfam" id="PF06597"/>
    </source>
</evidence>
<dbReference type="Pfam" id="PF06597">
    <property type="entry name" value="Clostridium_P47"/>
    <property type="match status" value="1"/>
</dbReference>
<sequence length="431" mass="45539">MNLHGWDTAFALDVALANAALARDENALLVDFAVDDPDGLRIRAEGSFGGWQIVAGGSGQFVTLRLPVVAGWLELASQGGRVDLAGTAFVASVALDLIPSELPGVQDLRFDVTAPGKVGQPPVPGAITPIRLDDPASRLDDLQEALLLASLAEFVARNADRISFVFATVNLVPPQSDSWLTPVRSAFAYADRSDGFGGALVILGVTDGRPIDGLPRLVDPALLAGGHQAAFAFSRALLLEHVIMPSLPGAFGNGATGASFAYDAQGGQIVNLHPLAMNAVRKGAIDYYPEIRTLRLGVEGSALRARYEGWCDLKAGISMEFWIEARYPIVYDGATGSLAFLADGNPRSDYEADIPWYWWLAGLLVRGIIAIVVPAIASGIASSLTSSVGSMLSPARNPPTSIRWQGTENLRIAAARVEDAFVMTGDFSGTI</sequence>
<gene>
    <name evidence="4" type="ORF">GCM10009751_17520</name>
</gene>
<accession>A0ABN2NBW0</accession>
<proteinExistence type="inferred from homology"/>
<dbReference type="InterPro" id="IPR010567">
    <property type="entry name" value="OrfX2/OrfX3/P47"/>
</dbReference>
<evidence type="ECO:0000313" key="4">
    <source>
        <dbReference type="EMBL" id="GAA1860426.1"/>
    </source>
</evidence>
<keyword evidence="5" id="KW-1185">Reference proteome</keyword>
<protein>
    <recommendedName>
        <fullName evidence="3">Protein OrfX2/OrfX3/P47 domain-containing protein</fullName>
    </recommendedName>
</protein>
<keyword evidence="1" id="KW-0843">Virulence</keyword>
<organism evidence="4 5">
    <name type="scientific">Myceligenerans crystallogenes</name>
    <dbReference type="NCBI Taxonomy" id="316335"/>
    <lineage>
        <taxon>Bacteria</taxon>
        <taxon>Bacillati</taxon>
        <taxon>Actinomycetota</taxon>
        <taxon>Actinomycetes</taxon>
        <taxon>Micrococcales</taxon>
        <taxon>Promicromonosporaceae</taxon>
        <taxon>Myceligenerans</taxon>
    </lineage>
</organism>
<reference evidence="4 5" key="1">
    <citation type="journal article" date="2019" name="Int. J. Syst. Evol. Microbiol.">
        <title>The Global Catalogue of Microorganisms (GCM) 10K type strain sequencing project: providing services to taxonomists for standard genome sequencing and annotation.</title>
        <authorList>
            <consortium name="The Broad Institute Genomics Platform"/>
            <consortium name="The Broad Institute Genome Sequencing Center for Infectious Disease"/>
            <person name="Wu L."/>
            <person name="Ma J."/>
        </authorList>
    </citation>
    <scope>NUCLEOTIDE SEQUENCE [LARGE SCALE GENOMIC DNA]</scope>
    <source>
        <strain evidence="4 5">JCM 14326</strain>
    </source>
</reference>
<dbReference type="EMBL" id="BAAANL010000003">
    <property type="protein sequence ID" value="GAA1860426.1"/>
    <property type="molecule type" value="Genomic_DNA"/>
</dbReference>
<evidence type="ECO:0000313" key="5">
    <source>
        <dbReference type="Proteomes" id="UP001501094"/>
    </source>
</evidence>
<evidence type="ECO:0000256" key="2">
    <source>
        <dbReference type="ARBA" id="ARBA00035010"/>
    </source>
</evidence>
<comment type="similarity">
    <text evidence="2">Belongs to the TULIP P47 family.</text>
</comment>
<name>A0ABN2NBW0_9MICO</name>